<dbReference type="SUPFAM" id="SSF51430">
    <property type="entry name" value="NAD(P)-linked oxidoreductase"/>
    <property type="match status" value="1"/>
</dbReference>
<dbReference type="Pfam" id="PF00248">
    <property type="entry name" value="Aldo_ket_red"/>
    <property type="match status" value="1"/>
</dbReference>
<sequence length="440" mass="46774">MRVYNLSHGCLLAAKRPQSLTVFQPNNAYMPLCKPDRHDDLHIACQMSGRVATDTHCGRRDLAGRFFSDPEMARGWKPVVGYFPCPGAPAAGTARWPTSDGAREKAMVIETRRFGPNGMSTSLLGFGCGGVGGLMVRGAVADQERAIARALEAGINYFDTAVQYGNGASEQNLGNALRRLKAKDVLVGTKVRLRSDEFGNIAAAVTASLEGSLRRLQRDQADIFYLHNEVTLHGGGENLSVSQVLEEVVPAFQALQAAGKLRLPGWTAVGETEALHRIVDAGFFGAAQVIYNMLNPSAGAALPAGYPAQDYGRLLDRMREAGMGAVGIRVLAGGALSGSTQRHPVASPPPEPMGSGRSYEDDLSRAARLMPLVEEGFAASLPEAAIRFVISHPAMGTVLVGMASVEEFETALEAVLKGPLPREALQRVAELTAGFPGEGH</sequence>
<dbReference type="InterPro" id="IPR053135">
    <property type="entry name" value="AKR2_Oxidoreductase"/>
</dbReference>
<gene>
    <name evidence="3" type="ORF">D6Z83_01700</name>
    <name evidence="4" type="ORF">EBE87_18190</name>
</gene>
<feature type="region of interest" description="Disordered" evidence="1">
    <location>
        <begin position="338"/>
        <end position="359"/>
    </location>
</feature>
<dbReference type="PANTHER" id="PTHR43312:SF1">
    <property type="entry name" value="NADP-DEPENDENT OXIDOREDUCTASE DOMAIN-CONTAINING PROTEIN"/>
    <property type="match status" value="1"/>
</dbReference>
<evidence type="ECO:0000313" key="3">
    <source>
        <dbReference type="EMBL" id="RKK05974.1"/>
    </source>
</evidence>
<dbReference type="InParanoid" id="A0A3A9JQ81"/>
<dbReference type="Gene3D" id="3.20.20.100">
    <property type="entry name" value="NADP-dependent oxidoreductase domain"/>
    <property type="match status" value="1"/>
</dbReference>
<protein>
    <submittedName>
        <fullName evidence="3">Aldo/keto reductase</fullName>
    </submittedName>
</protein>
<keyword evidence="5" id="KW-1185">Reference proteome</keyword>
<organism evidence="3 6">
    <name type="scientific">Teichococcus wenyumeiae</name>
    <dbReference type="NCBI Taxonomy" id="2478470"/>
    <lineage>
        <taxon>Bacteria</taxon>
        <taxon>Pseudomonadati</taxon>
        <taxon>Pseudomonadota</taxon>
        <taxon>Alphaproteobacteria</taxon>
        <taxon>Acetobacterales</taxon>
        <taxon>Roseomonadaceae</taxon>
        <taxon>Roseomonas</taxon>
    </lineage>
</organism>
<dbReference type="InterPro" id="IPR023210">
    <property type="entry name" value="NADP_OxRdtase_dom"/>
</dbReference>
<dbReference type="PANTHER" id="PTHR43312">
    <property type="entry name" value="D-THREO-ALDOSE 1-DEHYDROGENASE"/>
    <property type="match status" value="1"/>
</dbReference>
<dbReference type="EMBL" id="RFLX01000015">
    <property type="protein sequence ID" value="RMI19804.1"/>
    <property type="molecule type" value="Genomic_DNA"/>
</dbReference>
<accession>A0A3A9JQ81</accession>
<dbReference type="InterPro" id="IPR036812">
    <property type="entry name" value="NAD(P)_OxRdtase_dom_sf"/>
</dbReference>
<proteinExistence type="predicted"/>
<evidence type="ECO:0000259" key="2">
    <source>
        <dbReference type="Pfam" id="PF00248"/>
    </source>
</evidence>
<evidence type="ECO:0000313" key="5">
    <source>
        <dbReference type="Proteomes" id="UP000274097"/>
    </source>
</evidence>
<comment type="caution">
    <text evidence="3">The sequence shown here is derived from an EMBL/GenBank/DDBJ whole genome shotgun (WGS) entry which is preliminary data.</text>
</comment>
<dbReference type="EMBL" id="RAQU01000007">
    <property type="protein sequence ID" value="RKK05974.1"/>
    <property type="molecule type" value="Genomic_DNA"/>
</dbReference>
<dbReference type="Proteomes" id="UP000278036">
    <property type="component" value="Unassembled WGS sequence"/>
</dbReference>
<dbReference type="Proteomes" id="UP000274097">
    <property type="component" value="Unassembled WGS sequence"/>
</dbReference>
<feature type="domain" description="NADP-dependent oxidoreductase" evidence="2">
    <location>
        <begin position="124"/>
        <end position="431"/>
    </location>
</feature>
<dbReference type="AlphaFoldDB" id="A0A3A9JQ81"/>
<name>A0A3A9JQ81_9PROT</name>
<evidence type="ECO:0000313" key="4">
    <source>
        <dbReference type="EMBL" id="RMI19804.1"/>
    </source>
</evidence>
<reference evidence="3 6" key="1">
    <citation type="submission" date="2018-09" db="EMBL/GenBank/DDBJ databases">
        <title>Roseomonas sp. nov., isolated from feces of Tibetan antelopes in the Qinghai-Tibet plateau, China.</title>
        <authorList>
            <person name="Tian Z."/>
        </authorList>
    </citation>
    <scope>NUCLEOTIDE SEQUENCE [LARGE SCALE GENOMIC DNA]</scope>
    <source>
        <strain evidence="4 5">Z23</strain>
        <strain evidence="3 6">Z24</strain>
    </source>
</reference>
<evidence type="ECO:0000256" key="1">
    <source>
        <dbReference type="SAM" id="MobiDB-lite"/>
    </source>
</evidence>
<evidence type="ECO:0000313" key="6">
    <source>
        <dbReference type="Proteomes" id="UP000278036"/>
    </source>
</evidence>